<evidence type="ECO:0000256" key="1">
    <source>
        <dbReference type="SAM" id="Phobius"/>
    </source>
</evidence>
<organism evidence="2 3">
    <name type="scientific">Liparis tanakae</name>
    <name type="common">Tanaka's snailfish</name>
    <dbReference type="NCBI Taxonomy" id="230148"/>
    <lineage>
        <taxon>Eukaryota</taxon>
        <taxon>Metazoa</taxon>
        <taxon>Chordata</taxon>
        <taxon>Craniata</taxon>
        <taxon>Vertebrata</taxon>
        <taxon>Euteleostomi</taxon>
        <taxon>Actinopterygii</taxon>
        <taxon>Neopterygii</taxon>
        <taxon>Teleostei</taxon>
        <taxon>Neoteleostei</taxon>
        <taxon>Acanthomorphata</taxon>
        <taxon>Eupercaria</taxon>
        <taxon>Perciformes</taxon>
        <taxon>Cottioidei</taxon>
        <taxon>Cottales</taxon>
        <taxon>Liparidae</taxon>
        <taxon>Liparis</taxon>
    </lineage>
</organism>
<dbReference type="Proteomes" id="UP000314294">
    <property type="component" value="Unassembled WGS sequence"/>
</dbReference>
<keyword evidence="1" id="KW-0812">Transmembrane</keyword>
<keyword evidence="1" id="KW-1133">Transmembrane helix</keyword>
<evidence type="ECO:0000313" key="3">
    <source>
        <dbReference type="Proteomes" id="UP000314294"/>
    </source>
</evidence>
<accession>A0A4Z2FIZ2</accession>
<sequence length="115" mass="12421">MRQSSRFSREHTMAAMFLSLASLASLASSAAWFVSCVSFSCSLFRVNWMGLAAGFVLRIWAVEAVGMGASSRLFLTPCAAIFSFSAAQSHRSLGVLPHMSYCRTPLLTGQPAYVS</sequence>
<dbReference type="EMBL" id="SRLO01001130">
    <property type="protein sequence ID" value="TNN41158.1"/>
    <property type="molecule type" value="Genomic_DNA"/>
</dbReference>
<proteinExistence type="predicted"/>
<keyword evidence="3" id="KW-1185">Reference proteome</keyword>
<comment type="caution">
    <text evidence="2">The sequence shown here is derived from an EMBL/GenBank/DDBJ whole genome shotgun (WGS) entry which is preliminary data.</text>
</comment>
<name>A0A4Z2FIZ2_9TELE</name>
<protein>
    <submittedName>
        <fullName evidence="2">Uncharacterized protein</fullName>
    </submittedName>
</protein>
<reference evidence="2 3" key="1">
    <citation type="submission" date="2019-03" db="EMBL/GenBank/DDBJ databases">
        <title>First draft genome of Liparis tanakae, snailfish: a comprehensive survey of snailfish specific genes.</title>
        <authorList>
            <person name="Kim W."/>
            <person name="Song I."/>
            <person name="Jeong J.-H."/>
            <person name="Kim D."/>
            <person name="Kim S."/>
            <person name="Ryu S."/>
            <person name="Song J.Y."/>
            <person name="Lee S.K."/>
        </authorList>
    </citation>
    <scope>NUCLEOTIDE SEQUENCE [LARGE SCALE GENOMIC DNA]</scope>
    <source>
        <tissue evidence="2">Muscle</tissue>
    </source>
</reference>
<feature type="transmembrane region" description="Helical" evidence="1">
    <location>
        <begin position="46"/>
        <end position="65"/>
    </location>
</feature>
<gene>
    <name evidence="2" type="ORF">EYF80_048673</name>
</gene>
<keyword evidence="1" id="KW-0472">Membrane</keyword>
<dbReference type="AlphaFoldDB" id="A0A4Z2FIZ2"/>
<evidence type="ECO:0000313" key="2">
    <source>
        <dbReference type="EMBL" id="TNN41158.1"/>
    </source>
</evidence>